<proteinExistence type="predicted"/>
<evidence type="ECO:0000313" key="2">
    <source>
        <dbReference type="Proteomes" id="UP000709959"/>
    </source>
</evidence>
<gene>
    <name evidence="1" type="ORF">IPN91_10640</name>
</gene>
<evidence type="ECO:0008006" key="3">
    <source>
        <dbReference type="Google" id="ProtNLM"/>
    </source>
</evidence>
<accession>A0A936F2S6</accession>
<comment type="caution">
    <text evidence="1">The sequence shown here is derived from an EMBL/GenBank/DDBJ whole genome shotgun (WGS) entry which is preliminary data.</text>
</comment>
<protein>
    <recommendedName>
        <fullName evidence="3">STAS/SEC14 domain-containing protein</fullName>
    </recommendedName>
</protein>
<evidence type="ECO:0000313" key="1">
    <source>
        <dbReference type="EMBL" id="MBK8573084.1"/>
    </source>
</evidence>
<dbReference type="AlphaFoldDB" id="A0A936F2S6"/>
<reference evidence="1 2" key="1">
    <citation type="submission" date="2020-10" db="EMBL/GenBank/DDBJ databases">
        <title>Connecting structure to function with the recovery of over 1000 high-quality activated sludge metagenome-assembled genomes encoding full-length rRNA genes using long-read sequencing.</title>
        <authorList>
            <person name="Singleton C.M."/>
            <person name="Petriglieri F."/>
            <person name="Kristensen J.M."/>
            <person name="Kirkegaard R.H."/>
            <person name="Michaelsen T.Y."/>
            <person name="Andersen M.H."/>
            <person name="Karst S.M."/>
            <person name="Dueholm M.S."/>
            <person name="Nielsen P.H."/>
            <person name="Albertsen M."/>
        </authorList>
    </citation>
    <scope>NUCLEOTIDE SEQUENCE [LARGE SCALE GENOMIC DNA]</scope>
    <source>
        <strain evidence="1">OdNE_18-Q3-R46-58_MAXAC.008</strain>
    </source>
</reference>
<name>A0A936F2S6_9BACT</name>
<sequence>MPIHYLVDGDLNIVFSTWSMEITAKTAASYYKQLLQDETAMNCGRSLADLRQADMKLTGAEFNEVIAKVVVPNLGSRTWRSAILVQKPDQFGVARQYDVFASGYSSNSIFYDYDEALEWLLKA</sequence>
<organism evidence="1 2">
    <name type="scientific">Candidatus Geothrix odensensis</name>
    <dbReference type="NCBI Taxonomy" id="2954440"/>
    <lineage>
        <taxon>Bacteria</taxon>
        <taxon>Pseudomonadati</taxon>
        <taxon>Acidobacteriota</taxon>
        <taxon>Holophagae</taxon>
        <taxon>Holophagales</taxon>
        <taxon>Holophagaceae</taxon>
        <taxon>Geothrix</taxon>
    </lineage>
</organism>
<dbReference type="EMBL" id="JADKCH010000011">
    <property type="protein sequence ID" value="MBK8573084.1"/>
    <property type="molecule type" value="Genomic_DNA"/>
</dbReference>
<dbReference type="Proteomes" id="UP000709959">
    <property type="component" value="Unassembled WGS sequence"/>
</dbReference>